<dbReference type="Proteomes" id="UP001596160">
    <property type="component" value="Unassembled WGS sequence"/>
</dbReference>
<accession>A0ABW0ACR8</accession>
<dbReference type="RefSeq" id="WP_344472351.1">
    <property type="nucleotide sequence ID" value="NZ_BAAASB010000002.1"/>
</dbReference>
<evidence type="ECO:0000313" key="2">
    <source>
        <dbReference type="Proteomes" id="UP001596160"/>
    </source>
</evidence>
<sequence length="48" mass="5243">MSDDSVYTGNIAELTAEHEVWSTAAVVVTSDPEDLAMFCGDRVRIIKV</sequence>
<comment type="caution">
    <text evidence="1">The sequence shown here is derived from an EMBL/GenBank/DDBJ whole genome shotgun (WGS) entry which is preliminary data.</text>
</comment>
<evidence type="ECO:0000313" key="1">
    <source>
        <dbReference type="EMBL" id="MFC5150360.1"/>
    </source>
</evidence>
<keyword evidence="2" id="KW-1185">Reference proteome</keyword>
<name>A0ABW0ACR8_9ACTN</name>
<dbReference type="EMBL" id="JBHSKP010000001">
    <property type="protein sequence ID" value="MFC5150360.1"/>
    <property type="molecule type" value="Genomic_DNA"/>
</dbReference>
<reference evidence="2" key="1">
    <citation type="journal article" date="2019" name="Int. J. Syst. Evol. Microbiol.">
        <title>The Global Catalogue of Microorganisms (GCM) 10K type strain sequencing project: providing services to taxonomists for standard genome sequencing and annotation.</title>
        <authorList>
            <consortium name="The Broad Institute Genomics Platform"/>
            <consortium name="The Broad Institute Genome Sequencing Center for Infectious Disease"/>
            <person name="Wu L."/>
            <person name="Ma J."/>
        </authorList>
    </citation>
    <scope>NUCLEOTIDE SEQUENCE [LARGE SCALE GENOMIC DNA]</scope>
    <source>
        <strain evidence="2">PCU 266</strain>
    </source>
</reference>
<proteinExistence type="predicted"/>
<protein>
    <submittedName>
        <fullName evidence="1">Uncharacterized protein</fullName>
    </submittedName>
</protein>
<gene>
    <name evidence="1" type="ORF">ACFPRH_01270</name>
</gene>
<organism evidence="1 2">
    <name type="scientific">Streptomyces amakusaensis</name>
    <dbReference type="NCBI Taxonomy" id="67271"/>
    <lineage>
        <taxon>Bacteria</taxon>
        <taxon>Bacillati</taxon>
        <taxon>Actinomycetota</taxon>
        <taxon>Actinomycetes</taxon>
        <taxon>Kitasatosporales</taxon>
        <taxon>Streptomycetaceae</taxon>
        <taxon>Streptomyces</taxon>
    </lineage>
</organism>